<comment type="caution">
    <text evidence="12">The sequence shown here is derived from an EMBL/GenBank/DDBJ whole genome shotgun (WGS) entry which is preliminary data.</text>
</comment>
<evidence type="ECO:0000256" key="1">
    <source>
        <dbReference type="ARBA" id="ARBA00004514"/>
    </source>
</evidence>
<dbReference type="Pfam" id="PF00483">
    <property type="entry name" value="NTP_transferase"/>
    <property type="match status" value="1"/>
</dbReference>
<dbReference type="SUPFAM" id="SSF53448">
    <property type="entry name" value="Nucleotide-diphospho-sugar transferases"/>
    <property type="match status" value="1"/>
</dbReference>
<dbReference type="GO" id="GO:0002183">
    <property type="term" value="P:cytoplasmic translational initiation"/>
    <property type="evidence" value="ECO:0007669"/>
    <property type="project" value="TreeGrafter"/>
</dbReference>
<dbReference type="PANTHER" id="PTHR45989">
    <property type="entry name" value="TRANSLATION INITIATION FACTOR EIF-2B SUBUNIT GAMMA"/>
    <property type="match status" value="1"/>
</dbReference>
<evidence type="ECO:0000256" key="8">
    <source>
        <dbReference type="ARBA" id="ARBA00045373"/>
    </source>
</evidence>
<evidence type="ECO:0000259" key="10">
    <source>
        <dbReference type="Pfam" id="PF00483"/>
    </source>
</evidence>
<dbReference type="PANTHER" id="PTHR45989:SF1">
    <property type="entry name" value="TRANSLATION INITIATION FACTOR EIF-2B SUBUNIT GAMMA"/>
    <property type="match status" value="1"/>
</dbReference>
<evidence type="ECO:0000256" key="5">
    <source>
        <dbReference type="ARBA" id="ARBA00022917"/>
    </source>
</evidence>
<dbReference type="Gene3D" id="2.160.10.10">
    <property type="entry name" value="Hexapeptide repeat proteins"/>
    <property type="match status" value="1"/>
</dbReference>
<keyword evidence="3" id="KW-0963">Cytoplasm</keyword>
<feature type="domain" description="EIF2B subunit epsilon/gamma LbH" evidence="11">
    <location>
        <begin position="370"/>
        <end position="449"/>
    </location>
</feature>
<keyword evidence="4" id="KW-0396">Initiation factor</keyword>
<dbReference type="GO" id="GO:0005851">
    <property type="term" value="C:eukaryotic translation initiation factor 2B complex"/>
    <property type="evidence" value="ECO:0007669"/>
    <property type="project" value="TreeGrafter"/>
</dbReference>
<dbReference type="GO" id="GO:0005085">
    <property type="term" value="F:guanyl-nucleotide exchange factor activity"/>
    <property type="evidence" value="ECO:0007669"/>
    <property type="project" value="TreeGrafter"/>
</dbReference>
<dbReference type="CDD" id="cd04652">
    <property type="entry name" value="LbH_eIF2B_gamma_C"/>
    <property type="match status" value="1"/>
</dbReference>
<evidence type="ECO:0000313" key="13">
    <source>
        <dbReference type="Proteomes" id="UP001300502"/>
    </source>
</evidence>
<dbReference type="AlphaFoldDB" id="A0AAV9IN77"/>
<evidence type="ECO:0000256" key="3">
    <source>
        <dbReference type="ARBA" id="ARBA00022490"/>
    </source>
</evidence>
<comment type="subunit">
    <text evidence="9">Component of the translation initiation factor 2B (eIF2B) complex which is a heterodecamer of two sets of five different subunits: alpha, beta, gamma, delta and epsilon. Subunits alpha, beta and delta comprise a regulatory subcomplex and subunits epsilon and gamma comprise a catalytic subcomplex. Within the complex, the hexameric regulatory complex resides at the center, with the two heterodimeric catalytic subcomplexes bound on opposite sides.</text>
</comment>
<dbReference type="EMBL" id="JANCYU010000070">
    <property type="protein sequence ID" value="KAK4528814.1"/>
    <property type="molecule type" value="Genomic_DNA"/>
</dbReference>
<dbReference type="GO" id="GO:0005829">
    <property type="term" value="C:cytosol"/>
    <property type="evidence" value="ECO:0007669"/>
    <property type="project" value="UniProtKB-SubCell"/>
</dbReference>
<dbReference type="InterPro" id="IPR056764">
    <property type="entry name" value="LbH_EIF2B3/5"/>
</dbReference>
<proteinExistence type="inferred from homology"/>
<evidence type="ECO:0000256" key="2">
    <source>
        <dbReference type="ARBA" id="ARBA00007878"/>
    </source>
</evidence>
<sequence length="471" mass="53208">MSNNATNNANTTKRITTSCAVGHYLDFYPIVFAGGTGSRLHPLTDELIKALLPVGNKPALFSSLYMLERSGFTQAMVVTVPSQLAAISNYVYEQYPLDELVQKRRTSVSPMAIKVHAVTEGIGTADALREIANYIPSDFLILSSDLIVDWDLVGLLEQHRIRDASLTLVLYEDGKPQEKQPNLKYSSSHQTSALEDVTLISPGDHRIFMLESSADIEDQVAISRNILQHNSRLVLRRNWRDCHLYVCSHWILELLRRNVAISSIKAELIPYLVRRQYHLSKQCRVWQKLSKGNEQDSLDIPLGTEYRLEKPIHWIHFPDIVRCYAMLLPSNIFSRRMHTLEWYEQVNAACLKGWIGWCTTEDKASLKKNHHRLIIGQGLSLGDQSELKECVIGDHCHIGHRVKLNGCIVMDHVMIGDDCHLQNCIISSNSHIMERCKLKQCTCAASMTIPADTTAKGESFGQSHDADFLFG</sequence>
<dbReference type="InterPro" id="IPR029044">
    <property type="entry name" value="Nucleotide-diphossugar_trans"/>
</dbReference>
<keyword evidence="13" id="KW-1185">Reference proteome</keyword>
<reference evidence="12 13" key="1">
    <citation type="submission" date="2022-07" db="EMBL/GenBank/DDBJ databases">
        <title>Genome-wide signatures of adaptation to extreme environments.</title>
        <authorList>
            <person name="Cho C.H."/>
            <person name="Yoon H.S."/>
        </authorList>
    </citation>
    <scope>NUCLEOTIDE SEQUENCE [LARGE SCALE GENOMIC DNA]</scope>
    <source>
        <strain evidence="12 13">108.79 E11</strain>
    </source>
</reference>
<gene>
    <name evidence="12" type="ORF">GAYE_SCF65G6761</name>
</gene>
<evidence type="ECO:0000256" key="9">
    <source>
        <dbReference type="ARBA" id="ARBA00046432"/>
    </source>
</evidence>
<evidence type="ECO:0000259" key="11">
    <source>
        <dbReference type="Pfam" id="PF25084"/>
    </source>
</evidence>
<protein>
    <recommendedName>
        <fullName evidence="6">Translation initiation factor eIF2B subunit gamma</fullName>
    </recommendedName>
    <alternativeName>
        <fullName evidence="7">eIF2B GDP-GTP exchange factor subunit gamma</fullName>
    </alternativeName>
</protein>
<evidence type="ECO:0000256" key="4">
    <source>
        <dbReference type="ARBA" id="ARBA00022540"/>
    </source>
</evidence>
<dbReference type="GO" id="GO:0003743">
    <property type="term" value="F:translation initiation factor activity"/>
    <property type="evidence" value="ECO:0007669"/>
    <property type="project" value="UniProtKB-KW"/>
</dbReference>
<evidence type="ECO:0000256" key="7">
    <source>
        <dbReference type="ARBA" id="ARBA00044229"/>
    </source>
</evidence>
<feature type="domain" description="Nucleotidyl transferase" evidence="10">
    <location>
        <begin position="29"/>
        <end position="177"/>
    </location>
</feature>
<evidence type="ECO:0000313" key="12">
    <source>
        <dbReference type="EMBL" id="KAK4528814.1"/>
    </source>
</evidence>
<dbReference type="InterPro" id="IPR005835">
    <property type="entry name" value="NTP_transferase_dom"/>
</dbReference>
<evidence type="ECO:0000256" key="6">
    <source>
        <dbReference type="ARBA" id="ARBA00044196"/>
    </source>
</evidence>
<comment type="similarity">
    <text evidence="2">Belongs to the eIF-2B gamma/epsilon subunits family.</text>
</comment>
<comment type="function">
    <text evidence="8">Acts as a component of the translation initiation factor 2B (eIF2B) complex, which catalyzes the exchange of GDP for GTP on the eukaryotic initiation factor 2 (eIF2) complex gamma subunit. Its guanine nucleotide exchange factor activity is repressed when bound to eIF2 complex phosphorylated on the alpha subunit, thereby limiting the amount of methionyl-initiator methionine tRNA available to the ribosome and consequently global translation is repressed.</text>
</comment>
<dbReference type="Gene3D" id="3.90.550.10">
    <property type="entry name" value="Spore Coat Polysaccharide Biosynthesis Protein SpsA, Chain A"/>
    <property type="match status" value="1"/>
</dbReference>
<organism evidence="12 13">
    <name type="scientific">Galdieria yellowstonensis</name>
    <dbReference type="NCBI Taxonomy" id="3028027"/>
    <lineage>
        <taxon>Eukaryota</taxon>
        <taxon>Rhodophyta</taxon>
        <taxon>Bangiophyceae</taxon>
        <taxon>Galdieriales</taxon>
        <taxon>Galdieriaceae</taxon>
        <taxon>Galdieria</taxon>
    </lineage>
</organism>
<comment type="subcellular location">
    <subcellularLocation>
        <location evidence="1">Cytoplasm</location>
        <location evidence="1">Cytosol</location>
    </subcellularLocation>
</comment>
<accession>A0AAV9IN77</accession>
<dbReference type="Pfam" id="PF25084">
    <property type="entry name" value="LbH_EIF2B"/>
    <property type="match status" value="1"/>
</dbReference>
<dbReference type="Proteomes" id="UP001300502">
    <property type="component" value="Unassembled WGS sequence"/>
</dbReference>
<dbReference type="InterPro" id="IPR051960">
    <property type="entry name" value="eIF2B_gamma"/>
</dbReference>
<name>A0AAV9IN77_9RHOD</name>
<keyword evidence="5" id="KW-0648">Protein biosynthesis</keyword>